<evidence type="ECO:0000256" key="7">
    <source>
        <dbReference type="PROSITE-ProRule" id="PRU01091"/>
    </source>
</evidence>
<evidence type="ECO:0000256" key="5">
    <source>
        <dbReference type="ARBA" id="ARBA00023163"/>
    </source>
</evidence>
<dbReference type="STRING" id="1781255.BH720_11920"/>
<keyword evidence="4 7" id="KW-0238">DNA-binding</keyword>
<evidence type="ECO:0000256" key="4">
    <source>
        <dbReference type="ARBA" id="ARBA00023125"/>
    </source>
</evidence>
<evidence type="ECO:0000259" key="8">
    <source>
        <dbReference type="PROSITE" id="PS50110"/>
    </source>
</evidence>
<dbReference type="Gene3D" id="3.40.50.2300">
    <property type="match status" value="1"/>
</dbReference>
<dbReference type="SUPFAM" id="SSF52172">
    <property type="entry name" value="CheY-like"/>
    <property type="match status" value="1"/>
</dbReference>
<dbReference type="Gene3D" id="1.10.10.10">
    <property type="entry name" value="Winged helix-like DNA-binding domain superfamily/Winged helix DNA-binding domain"/>
    <property type="match status" value="1"/>
</dbReference>
<keyword evidence="2" id="KW-0902">Two-component regulatory system</keyword>
<dbReference type="GO" id="GO:0000156">
    <property type="term" value="F:phosphorelay response regulator activity"/>
    <property type="evidence" value="ECO:0007669"/>
    <property type="project" value="TreeGrafter"/>
</dbReference>
<keyword evidence="5" id="KW-0804">Transcription</keyword>
<feature type="domain" description="OmpR/PhoB-type" evidence="9">
    <location>
        <begin position="124"/>
        <end position="223"/>
    </location>
</feature>
<dbReference type="InterPro" id="IPR039420">
    <property type="entry name" value="WalR-like"/>
</dbReference>
<dbReference type="InterPro" id="IPR036388">
    <property type="entry name" value="WH-like_DNA-bd_sf"/>
</dbReference>
<dbReference type="SMART" id="SM00862">
    <property type="entry name" value="Trans_reg_C"/>
    <property type="match status" value="1"/>
</dbReference>
<gene>
    <name evidence="10" type="ORF">BH720_11920</name>
</gene>
<evidence type="ECO:0000256" key="3">
    <source>
        <dbReference type="ARBA" id="ARBA00023015"/>
    </source>
</evidence>
<dbReference type="GO" id="GO:0005829">
    <property type="term" value="C:cytosol"/>
    <property type="evidence" value="ECO:0007669"/>
    <property type="project" value="TreeGrafter"/>
</dbReference>
<feature type="modified residue" description="4-aspartylphosphate" evidence="6">
    <location>
        <position position="51"/>
    </location>
</feature>
<dbReference type="Gene3D" id="6.10.250.690">
    <property type="match status" value="1"/>
</dbReference>
<evidence type="ECO:0000256" key="1">
    <source>
        <dbReference type="ARBA" id="ARBA00022553"/>
    </source>
</evidence>
<organism evidence="10">
    <name type="scientific">Desertifilum tharense IPPAS B-1220</name>
    <dbReference type="NCBI Taxonomy" id="1781255"/>
    <lineage>
        <taxon>Bacteria</taxon>
        <taxon>Bacillati</taxon>
        <taxon>Cyanobacteriota</taxon>
        <taxon>Cyanophyceae</taxon>
        <taxon>Desertifilales</taxon>
        <taxon>Desertifilaceae</taxon>
        <taxon>Desertifilum</taxon>
    </lineage>
</organism>
<dbReference type="SMART" id="SM00448">
    <property type="entry name" value="REC"/>
    <property type="match status" value="1"/>
</dbReference>
<keyword evidence="1 6" id="KW-0597">Phosphoprotein</keyword>
<dbReference type="OrthoDB" id="483651at2"/>
<evidence type="ECO:0000256" key="2">
    <source>
        <dbReference type="ARBA" id="ARBA00023012"/>
    </source>
</evidence>
<protein>
    <submittedName>
        <fullName evidence="10">DNA-binding response regulator</fullName>
    </submittedName>
</protein>
<dbReference type="InterPro" id="IPR011006">
    <property type="entry name" value="CheY-like_superfamily"/>
</dbReference>
<dbReference type="AlphaFoldDB" id="A0A1E5QJW4"/>
<dbReference type="InterPro" id="IPR001789">
    <property type="entry name" value="Sig_transdc_resp-reg_receiver"/>
</dbReference>
<dbReference type="GO" id="GO:0032993">
    <property type="term" value="C:protein-DNA complex"/>
    <property type="evidence" value="ECO:0007669"/>
    <property type="project" value="TreeGrafter"/>
</dbReference>
<dbReference type="PROSITE" id="PS50110">
    <property type="entry name" value="RESPONSE_REGULATORY"/>
    <property type="match status" value="1"/>
</dbReference>
<dbReference type="InterPro" id="IPR001867">
    <property type="entry name" value="OmpR/PhoB-type_DNA-bd"/>
</dbReference>
<dbReference type="Pfam" id="PF00486">
    <property type="entry name" value="Trans_reg_C"/>
    <property type="match status" value="1"/>
</dbReference>
<feature type="domain" description="Response regulatory" evidence="8">
    <location>
        <begin position="2"/>
        <end position="116"/>
    </location>
</feature>
<dbReference type="CDD" id="cd00383">
    <property type="entry name" value="trans_reg_C"/>
    <property type="match status" value="1"/>
</dbReference>
<name>A0A1E5QJW4_9CYAN</name>
<dbReference type="FunFam" id="3.40.50.2300:FF:000002">
    <property type="entry name" value="DNA-binding response regulator PhoP"/>
    <property type="match status" value="1"/>
</dbReference>
<dbReference type="GO" id="GO:0006355">
    <property type="term" value="P:regulation of DNA-templated transcription"/>
    <property type="evidence" value="ECO:0007669"/>
    <property type="project" value="InterPro"/>
</dbReference>
<evidence type="ECO:0000313" key="10">
    <source>
        <dbReference type="EMBL" id="OEJ74965.1"/>
    </source>
</evidence>
<dbReference type="GO" id="GO:0000976">
    <property type="term" value="F:transcription cis-regulatory region binding"/>
    <property type="evidence" value="ECO:0007669"/>
    <property type="project" value="TreeGrafter"/>
</dbReference>
<feature type="DNA-binding region" description="OmpR/PhoB-type" evidence="7">
    <location>
        <begin position="124"/>
        <end position="223"/>
    </location>
</feature>
<evidence type="ECO:0000259" key="9">
    <source>
        <dbReference type="PROSITE" id="PS51755"/>
    </source>
</evidence>
<dbReference type="PROSITE" id="PS51755">
    <property type="entry name" value="OMPR_PHOB"/>
    <property type="match status" value="1"/>
</dbReference>
<dbReference type="SUPFAM" id="SSF46894">
    <property type="entry name" value="C-terminal effector domain of the bipartite response regulators"/>
    <property type="match status" value="1"/>
</dbReference>
<keyword evidence="3" id="KW-0805">Transcription regulation</keyword>
<dbReference type="EMBL" id="MJGC01000058">
    <property type="protein sequence ID" value="OEJ74965.1"/>
    <property type="molecule type" value="Genomic_DNA"/>
</dbReference>
<dbReference type="PANTHER" id="PTHR48111:SF15">
    <property type="entry name" value="OMPR SUBFAMILY"/>
    <property type="match status" value="1"/>
</dbReference>
<reference evidence="10" key="1">
    <citation type="submission" date="2016-09" db="EMBL/GenBank/DDBJ databases">
        <title>Draft genome of thermotolerant cyanobacterium Desertifilum sp. strain IPPAS B-1220.</title>
        <authorList>
            <person name="Sinetova M.A."/>
            <person name="Bolakhan K."/>
            <person name="Zayadan B.K."/>
            <person name="Mironov K.S."/>
            <person name="Ustinova V."/>
            <person name="Kupriyanova E.V."/>
            <person name="Sidorov R.A."/>
            <person name="Skrypnik A.N."/>
            <person name="Gogoleva N.E."/>
            <person name="Gogolev Y.V."/>
            <person name="Los D.A."/>
        </authorList>
    </citation>
    <scope>NUCLEOTIDE SEQUENCE [LARGE SCALE GENOMIC DNA]</scope>
    <source>
        <strain evidence="10">IPPAS B-1220</strain>
    </source>
</reference>
<accession>A0A1E5QJW4</accession>
<dbReference type="RefSeq" id="WP_069967474.1">
    <property type="nucleotide sequence ID" value="NZ_CM124774.1"/>
</dbReference>
<dbReference type="PANTHER" id="PTHR48111">
    <property type="entry name" value="REGULATOR OF RPOS"/>
    <property type="match status" value="1"/>
</dbReference>
<dbReference type="InterPro" id="IPR016032">
    <property type="entry name" value="Sig_transdc_resp-reg_C-effctor"/>
</dbReference>
<evidence type="ECO:0000256" key="6">
    <source>
        <dbReference type="PROSITE-ProRule" id="PRU00169"/>
    </source>
</evidence>
<sequence>MRILLVEDDIQLADSLAETLTAQRYAVDLARDGELGLRQTEGFVYDLILLDVTLPKLDGIGLCQRLRDRGYSTPILMLTARDTSLDKVIGLDAGADAYMVKPFNLQELLAQIRALLRRGKPGSAPILAWGALQLDPSSYEVKYNRVQIQLTPKEFALLEAMLRYGRRVLSRTAIIEQVWSWQESPEEDTIKTYIKNLRSKLKAAGAPKDFIETVHGLGYRLKALDRV</sequence>
<proteinExistence type="predicted"/>
<comment type="caution">
    <text evidence="10">The sequence shown here is derived from an EMBL/GenBank/DDBJ whole genome shotgun (WGS) entry which is preliminary data.</text>
</comment>
<dbReference type="CDD" id="cd19935">
    <property type="entry name" value="REC_OmpR_CusR-like"/>
    <property type="match status" value="1"/>
</dbReference>
<dbReference type="Pfam" id="PF00072">
    <property type="entry name" value="Response_reg"/>
    <property type="match status" value="1"/>
</dbReference>